<dbReference type="AlphaFoldDB" id="A0A1Y4L777"/>
<dbReference type="Proteomes" id="UP000195897">
    <property type="component" value="Unassembled WGS sequence"/>
</dbReference>
<comment type="caution">
    <text evidence="1">The sequence shown here is derived from an EMBL/GenBank/DDBJ whole genome shotgun (WGS) entry which is preliminary data.</text>
</comment>
<accession>A0A1Y4L777</accession>
<dbReference type="EMBL" id="NFKK01000018">
    <property type="protein sequence ID" value="OUP51730.1"/>
    <property type="molecule type" value="Genomic_DNA"/>
</dbReference>
<sequence>MVNPFLKDGYLMLHASLNKLPILCADDTAKTRCSSKAIHRIVCEYLAAQGLENDGDWQARFVDCLIDPKYASSARALVAQVADDIGSIFWTLKGGQEHCERSDWAPEHWAFWQGIRRFYLAGGLLHGPIGAILTEAVRRNLESRGLSGIELRLTAHPAVISLIGAAKYAAFLGKDALVFDFGHSYVKRGYVLREDGNFVVHTCMRKASEWTQWECESDCAEREAAYALSDFIERTVLEMLDTVTARGAVCDAAVISIANYVHEGCFVSRGGYGKLRHVPQPYDRYLSERIAAHTGKHFTVYLLHDGTAGAYGAQGENWQEEAFVGFGTSLSVGFPCEKMDFPFSYTVVSD</sequence>
<gene>
    <name evidence="1" type="ORF">B5F17_12145</name>
</gene>
<reference evidence="2" key="1">
    <citation type="submission" date="2017-04" db="EMBL/GenBank/DDBJ databases">
        <title>Function of individual gut microbiota members based on whole genome sequencing of pure cultures obtained from chicken caecum.</title>
        <authorList>
            <person name="Medvecky M."/>
            <person name="Cejkova D."/>
            <person name="Polansky O."/>
            <person name="Karasova D."/>
            <person name="Kubasova T."/>
            <person name="Cizek A."/>
            <person name="Rychlik I."/>
        </authorList>
    </citation>
    <scope>NUCLEOTIDE SEQUENCE [LARGE SCALE GENOMIC DNA]</scope>
    <source>
        <strain evidence="2">An180</strain>
    </source>
</reference>
<dbReference type="RefSeq" id="WP_087374204.1">
    <property type="nucleotide sequence ID" value="NZ_NFKK01000018.1"/>
</dbReference>
<protein>
    <submittedName>
        <fullName evidence="1">Uncharacterized protein</fullName>
    </submittedName>
</protein>
<name>A0A1Y4L777_9FIRM</name>
<proteinExistence type="predicted"/>
<organism evidence="1 2">
    <name type="scientific">Butyricicoccus pullicaecorum</name>
    <dbReference type="NCBI Taxonomy" id="501571"/>
    <lineage>
        <taxon>Bacteria</taxon>
        <taxon>Bacillati</taxon>
        <taxon>Bacillota</taxon>
        <taxon>Clostridia</taxon>
        <taxon>Eubacteriales</taxon>
        <taxon>Butyricicoccaceae</taxon>
        <taxon>Butyricicoccus</taxon>
    </lineage>
</organism>
<evidence type="ECO:0000313" key="1">
    <source>
        <dbReference type="EMBL" id="OUP51730.1"/>
    </source>
</evidence>
<evidence type="ECO:0000313" key="2">
    <source>
        <dbReference type="Proteomes" id="UP000195897"/>
    </source>
</evidence>